<dbReference type="eggNOG" id="arCOG07683">
    <property type="taxonomic scope" value="Archaea"/>
</dbReference>
<accession>A0A1U7EXW8</accession>
<dbReference type="EMBL" id="CR936257">
    <property type="protein sequence ID" value="CAI50033.1"/>
    <property type="molecule type" value="Genomic_DNA"/>
</dbReference>
<evidence type="ECO:0000256" key="1">
    <source>
        <dbReference type="SAM" id="MobiDB-lite"/>
    </source>
</evidence>
<protein>
    <submittedName>
        <fullName evidence="2">DUF91 family protein</fullName>
    </submittedName>
</protein>
<organism evidence="2 3">
    <name type="scientific">Natronomonas pharaonis (strain ATCC 35678 / DSM 2160 / CIP 103997 / JCM 8858 / NBRC 14720 / NCIMB 2260 / Gabara)</name>
    <name type="common">Halobacterium pharaonis</name>
    <dbReference type="NCBI Taxonomy" id="348780"/>
    <lineage>
        <taxon>Archaea</taxon>
        <taxon>Methanobacteriati</taxon>
        <taxon>Methanobacteriota</taxon>
        <taxon>Stenosarchaea group</taxon>
        <taxon>Halobacteria</taxon>
        <taxon>Halobacteriales</taxon>
        <taxon>Natronomonadaceae</taxon>
        <taxon>Natronomonas</taxon>
    </lineage>
</organism>
<sequence length="346" mass="39622">MLRISEDEKTTSLEPTSLSDQGYKEEDLREWILDNPHSILGEDILIIGREVKVQYIGDAIDLLGIDRDGNVVVIELKTGSLRGNVDFQSLKYAAYTSYWDWDHLSAQFDKFTDSKWGQKLYNGEVDFNEKLESFCNDEYELNQNQRILLVGESIRERLDLVVRWLSERDVEISVLEVDMLQDGNQLYLDTEQTIPIPEDTVSEISPQTSKEPWKVDGKSWHLDKKLNDNTADRLREVVEALGNVESLDGPHWGQKQYVSFKQNRKNRVIARTRTEVFKVEIYDIPADDIDVEELADSVGVAKDDVRAYADDLRGGRSGILVTLGGDRDIDAEQLAEKVDEYLAKDE</sequence>
<dbReference type="AlphaFoldDB" id="A0A1U7EXW8"/>
<feature type="region of interest" description="Disordered" evidence="1">
    <location>
        <begin position="1"/>
        <end position="21"/>
    </location>
</feature>
<dbReference type="GeneID" id="3701902"/>
<feature type="compositionally biased region" description="Basic and acidic residues" evidence="1">
    <location>
        <begin position="1"/>
        <end position="11"/>
    </location>
</feature>
<proteinExistence type="predicted"/>
<evidence type="ECO:0000313" key="3">
    <source>
        <dbReference type="Proteomes" id="UP000002698"/>
    </source>
</evidence>
<dbReference type="EnsemblBacteria" id="CAI50033">
    <property type="protein sequence ID" value="CAI50033"/>
    <property type="gene ID" value="NP_3884A"/>
</dbReference>
<reference evidence="2 3" key="1">
    <citation type="journal article" date="2005" name="Genome Res.">
        <title>Living with two extremes: conclusions from the genome sequence of Natronomonas pharaonis.</title>
        <authorList>
            <person name="Falb M."/>
            <person name="Pfeiffer F."/>
            <person name="Palm P."/>
            <person name="Rodewald K."/>
            <person name="Hickmann V."/>
            <person name="Tittor J."/>
            <person name="Oesterhelt D."/>
        </authorList>
    </citation>
    <scope>NUCLEOTIDE SEQUENCE [LARGE SCALE GENOMIC DNA]</scope>
    <source>
        <strain evidence="3">ATCC 35678 / DSM 2160 / CIP 103997 / JCM 8858 / NBRC 14720 / NCIMB 2260 / Gabara</strain>
    </source>
</reference>
<name>A0A1U7EXW8_NATPD</name>
<dbReference type="HOGENOM" id="CLU_800789_0_0_2"/>
<dbReference type="RefSeq" id="WP_011323650.1">
    <property type="nucleotide sequence ID" value="NC_007426.1"/>
</dbReference>
<dbReference type="GO" id="GO:0003676">
    <property type="term" value="F:nucleic acid binding"/>
    <property type="evidence" value="ECO:0007669"/>
    <property type="project" value="InterPro"/>
</dbReference>
<dbReference type="KEGG" id="nph:NP_3884A"/>
<evidence type="ECO:0000313" key="2">
    <source>
        <dbReference type="EMBL" id="CAI50033.1"/>
    </source>
</evidence>
<gene>
    <name evidence="2" type="ordered locus">NP_3884A</name>
</gene>
<dbReference type="OrthoDB" id="191938at2157"/>
<keyword evidence="3" id="KW-1185">Reference proteome</keyword>
<dbReference type="InterPro" id="IPR011856">
    <property type="entry name" value="tRNA_endonuc-like_dom_sf"/>
</dbReference>
<dbReference type="Proteomes" id="UP000002698">
    <property type="component" value="Chromosome"/>
</dbReference>
<dbReference type="Gene3D" id="3.40.1350.10">
    <property type="match status" value="1"/>
</dbReference>